<dbReference type="Proteomes" id="UP001500668">
    <property type="component" value="Unassembled WGS sequence"/>
</dbReference>
<evidence type="ECO:0000259" key="4">
    <source>
        <dbReference type="SMART" id="SM00065"/>
    </source>
</evidence>
<dbReference type="SUPFAM" id="SSF55781">
    <property type="entry name" value="GAF domain-like"/>
    <property type="match status" value="2"/>
</dbReference>
<protein>
    <submittedName>
        <fullName evidence="5">GAF domain-containing protein</fullName>
    </submittedName>
</protein>
<dbReference type="EMBL" id="BAAACA010000019">
    <property type="protein sequence ID" value="GAA0603830.1"/>
    <property type="molecule type" value="Genomic_DNA"/>
</dbReference>
<dbReference type="RefSeq" id="WP_344074789.1">
    <property type="nucleotide sequence ID" value="NZ_BAAACA010000019.1"/>
</dbReference>
<dbReference type="InterPro" id="IPR011712">
    <property type="entry name" value="Sig_transdc_His_kin_sub3_dim/P"/>
</dbReference>
<dbReference type="Pfam" id="PF07730">
    <property type="entry name" value="HisKA_3"/>
    <property type="match status" value="1"/>
</dbReference>
<reference evidence="5 6" key="1">
    <citation type="journal article" date="2019" name="Int. J. Syst. Evol. Microbiol.">
        <title>The Global Catalogue of Microorganisms (GCM) 10K type strain sequencing project: providing services to taxonomists for standard genome sequencing and annotation.</title>
        <authorList>
            <consortium name="The Broad Institute Genomics Platform"/>
            <consortium name="The Broad Institute Genome Sequencing Center for Infectious Disease"/>
            <person name="Wu L."/>
            <person name="Ma J."/>
        </authorList>
    </citation>
    <scope>NUCLEOTIDE SEQUENCE [LARGE SCALE GENOMIC DNA]</scope>
    <source>
        <strain evidence="5 6">JCM 5067</strain>
    </source>
</reference>
<proteinExistence type="predicted"/>
<dbReference type="PANTHER" id="PTHR24421:SF56">
    <property type="entry name" value="OXYGEN SENSOR HISTIDINE KINASE RESPONSE REGULATOR DOST"/>
    <property type="match status" value="1"/>
</dbReference>
<dbReference type="InterPro" id="IPR029016">
    <property type="entry name" value="GAF-like_dom_sf"/>
</dbReference>
<dbReference type="PANTHER" id="PTHR24421">
    <property type="entry name" value="NITRATE/NITRITE SENSOR PROTEIN NARX-RELATED"/>
    <property type="match status" value="1"/>
</dbReference>
<feature type="domain" description="GAF" evidence="4">
    <location>
        <begin position="195"/>
        <end position="339"/>
    </location>
</feature>
<dbReference type="Gene3D" id="1.20.5.1930">
    <property type="match status" value="1"/>
</dbReference>
<feature type="domain" description="GAF" evidence="4">
    <location>
        <begin position="26"/>
        <end position="174"/>
    </location>
</feature>
<keyword evidence="6" id="KW-1185">Reference proteome</keyword>
<accession>A0ABN1G4B1</accession>
<keyword evidence="3" id="KW-0902">Two-component regulatory system</keyword>
<sequence>MGQDDETRTPLPVLLEAVLGVGSELELRTTLQHIVDTAAELTDARYGALGVVDPERGLLTELFTAGLSEAERERIGALPDGRTGVLGALIQDPRPLRLADLTTDPRSSGTPPGHPPMRSFLGVPIRVHTEVFGNLYLTEKRGGPFTEEDLALLRVLASQAGIAIGNARLYETARRRERWIEGAAAVTTSLLTGETAADALMTVAERARLLADAAAGVVLQPTEEGGMEIVAASAPDDPGDIVGTTIAPGSPVLVQLLGGEPVFIEDSATDPRMTTHVRTRFGPSMMLPLQSGGKLIGTLALPRRRGAEPYTAVDRLLAAQFASQAALALVLADAQHNRERLAVYEDRDRIARDLHDLVVQRLFATEMMLESTRRRAVKSSGDDTDELLTRAVDELDSTIQEVRTAIFALQQPPAEAPATVRGRVLRETDGAGALLGFRPSVRFEGAVDTVVGEPAATQLLAALRTALAAAHRRPGISSVRVTVDATAALPDGRPGVRLEVTDDGAAEDGTTETTVTWQSPV</sequence>
<keyword evidence="1" id="KW-0808">Transferase</keyword>
<gene>
    <name evidence="5" type="ORF">GCM10010394_36910</name>
</gene>
<evidence type="ECO:0000256" key="1">
    <source>
        <dbReference type="ARBA" id="ARBA00022679"/>
    </source>
</evidence>
<dbReference type="InterPro" id="IPR003018">
    <property type="entry name" value="GAF"/>
</dbReference>
<evidence type="ECO:0000256" key="3">
    <source>
        <dbReference type="ARBA" id="ARBA00023012"/>
    </source>
</evidence>
<dbReference type="Gene3D" id="3.30.450.40">
    <property type="match status" value="2"/>
</dbReference>
<evidence type="ECO:0000313" key="6">
    <source>
        <dbReference type="Proteomes" id="UP001500668"/>
    </source>
</evidence>
<dbReference type="SMART" id="SM00065">
    <property type="entry name" value="GAF"/>
    <property type="match status" value="2"/>
</dbReference>
<dbReference type="Pfam" id="PF13185">
    <property type="entry name" value="GAF_2"/>
    <property type="match status" value="2"/>
</dbReference>
<dbReference type="InterPro" id="IPR050482">
    <property type="entry name" value="Sensor_HK_TwoCompSys"/>
</dbReference>
<comment type="caution">
    <text evidence="5">The sequence shown here is derived from an EMBL/GenBank/DDBJ whole genome shotgun (WGS) entry which is preliminary data.</text>
</comment>
<evidence type="ECO:0000313" key="5">
    <source>
        <dbReference type="EMBL" id="GAA0603830.1"/>
    </source>
</evidence>
<name>A0ABN1G4B1_9ACTN</name>
<evidence type="ECO:0000256" key="2">
    <source>
        <dbReference type="ARBA" id="ARBA00022777"/>
    </source>
</evidence>
<organism evidence="5 6">
    <name type="scientific">Streptomyces crystallinus</name>
    <dbReference type="NCBI Taxonomy" id="68191"/>
    <lineage>
        <taxon>Bacteria</taxon>
        <taxon>Bacillati</taxon>
        <taxon>Actinomycetota</taxon>
        <taxon>Actinomycetes</taxon>
        <taxon>Kitasatosporales</taxon>
        <taxon>Streptomycetaceae</taxon>
        <taxon>Streptomyces</taxon>
    </lineage>
</organism>
<keyword evidence="2" id="KW-0418">Kinase</keyword>